<comment type="caution">
    <text evidence="6">The sequence shown here is derived from an EMBL/GenBank/DDBJ whole genome shotgun (WGS) entry which is preliminary data.</text>
</comment>
<dbReference type="PROSITE" id="PS50206">
    <property type="entry name" value="RHODANESE_3"/>
    <property type="match status" value="2"/>
</dbReference>
<protein>
    <submittedName>
        <fullName evidence="6">Ig-like domain-containing protein</fullName>
    </submittedName>
</protein>
<dbReference type="RefSeq" id="WP_186855779.1">
    <property type="nucleotide sequence ID" value="NZ_JACOOY010000008.1"/>
</dbReference>
<keyword evidence="1" id="KW-0808">Transferase</keyword>
<dbReference type="InterPro" id="IPR003343">
    <property type="entry name" value="Big_2"/>
</dbReference>
<dbReference type="PANTHER" id="PTHR11364">
    <property type="entry name" value="THIOSULFATE SULFERTANSFERASE"/>
    <property type="match status" value="1"/>
</dbReference>
<proteinExistence type="predicted"/>
<sequence length="639" mass="69031">MRGRIQKALAVMAAVAVTVTSAGVASVDAQAATVKPKKLTVTSSVSSKVIDVKGTTKISVKSVSPKNASRSVTYKSSNTKIASVSSKGTVKGKKTGSVTITATSKVNKKVKASVKLKVKDLKPSKVSIPAALSLTNGKKAIVKATVSPAGVYAPVKFSSSNTKVATVSSTGTVTAKSAGKTVITTKLTQKNSKGKYLTAKTTVTVKKAETKPEEVPSAKKTDVFVSPAYIKSVMDGKQEESKNYVILDTSTEAAPYNEGHIPGAYHCSVRQVESSTYAAYANNTIDYTDENLGNLHEPAELAALLKKYNITKDTMVILYGAHPATERVAFCFLYCGVENVKVLNGSLTNWKNAGYEVETKVNTPVTDANYDFGTTVPAHPEYIVSKEELKDKLANDKNFRLVSIRSLDEFKGLSDGNYPMLQEKGEIAGAVFGRAGNDANTMEEYMNADGTLISYERFKGFMADSYVYPTNEVCFFCGTGWRATMPLLMAYEKGWKVSLYDGGWWQWTRDLEHNAIQMLTPEQARTCSSFEYTNMDVKLQVGDTYKNSDIHIFPASGTLPTVRFKSNNTNVATVDADGNVTAVGVGTVNIKMIATDFSGRNTSYTVTVTEKQAVQSTKKAEKTVKTEEPSQTDAQADDK</sequence>
<feature type="chain" id="PRO_5046697083" evidence="4">
    <location>
        <begin position="32"/>
        <end position="639"/>
    </location>
</feature>
<dbReference type="PANTHER" id="PTHR11364:SF27">
    <property type="entry name" value="SULFURTRANSFERASE"/>
    <property type="match status" value="1"/>
</dbReference>
<dbReference type="SUPFAM" id="SSF52821">
    <property type="entry name" value="Rhodanese/Cell cycle control phosphatase"/>
    <property type="match status" value="2"/>
</dbReference>
<keyword evidence="4" id="KW-0732">Signal</keyword>
<dbReference type="InterPro" id="IPR036873">
    <property type="entry name" value="Rhodanese-like_dom_sf"/>
</dbReference>
<name>A0ABR7EWP3_9FIRM</name>
<dbReference type="InterPro" id="IPR008964">
    <property type="entry name" value="Invasin/intimin_cell_adhesion"/>
</dbReference>
<dbReference type="InterPro" id="IPR045078">
    <property type="entry name" value="TST/MPST-like"/>
</dbReference>
<dbReference type="EMBL" id="JACOOY010000008">
    <property type="protein sequence ID" value="MBC5665134.1"/>
    <property type="molecule type" value="Genomic_DNA"/>
</dbReference>
<evidence type="ECO:0000313" key="6">
    <source>
        <dbReference type="EMBL" id="MBC5665134.1"/>
    </source>
</evidence>
<dbReference type="Gene3D" id="3.40.250.10">
    <property type="entry name" value="Rhodanese-like domain"/>
    <property type="match status" value="2"/>
</dbReference>
<dbReference type="Gene3D" id="2.60.40.1080">
    <property type="match status" value="3"/>
</dbReference>
<evidence type="ECO:0000256" key="4">
    <source>
        <dbReference type="SAM" id="SignalP"/>
    </source>
</evidence>
<feature type="region of interest" description="Disordered" evidence="3">
    <location>
        <begin position="611"/>
        <end position="639"/>
    </location>
</feature>
<keyword evidence="2" id="KW-0677">Repeat</keyword>
<evidence type="ECO:0000256" key="3">
    <source>
        <dbReference type="SAM" id="MobiDB-lite"/>
    </source>
</evidence>
<dbReference type="InterPro" id="IPR001763">
    <property type="entry name" value="Rhodanese-like_dom"/>
</dbReference>
<dbReference type="SMART" id="SM00450">
    <property type="entry name" value="RHOD"/>
    <property type="match status" value="2"/>
</dbReference>
<feature type="compositionally biased region" description="Basic and acidic residues" evidence="3">
    <location>
        <begin position="618"/>
        <end position="628"/>
    </location>
</feature>
<dbReference type="Pfam" id="PF02368">
    <property type="entry name" value="Big_2"/>
    <property type="match status" value="3"/>
</dbReference>
<dbReference type="SMART" id="SM00635">
    <property type="entry name" value="BID_2"/>
    <property type="match status" value="3"/>
</dbReference>
<keyword evidence="7" id="KW-1185">Reference proteome</keyword>
<feature type="domain" description="Rhodanese" evidence="5">
    <location>
        <begin position="395"/>
        <end position="512"/>
    </location>
</feature>
<evidence type="ECO:0000256" key="2">
    <source>
        <dbReference type="ARBA" id="ARBA00022737"/>
    </source>
</evidence>
<gene>
    <name evidence="6" type="ORF">H8S07_07555</name>
</gene>
<feature type="compositionally biased region" description="Polar residues" evidence="3">
    <location>
        <begin position="629"/>
        <end position="639"/>
    </location>
</feature>
<accession>A0ABR7EWP3</accession>
<feature type="signal peptide" evidence="4">
    <location>
        <begin position="1"/>
        <end position="31"/>
    </location>
</feature>
<dbReference type="SUPFAM" id="SSF49373">
    <property type="entry name" value="Invasin/intimin cell-adhesion fragments"/>
    <property type="match status" value="3"/>
</dbReference>
<evidence type="ECO:0000259" key="5">
    <source>
        <dbReference type="PROSITE" id="PS50206"/>
    </source>
</evidence>
<reference evidence="6 7" key="1">
    <citation type="submission" date="2020-08" db="EMBL/GenBank/DDBJ databases">
        <title>Genome public.</title>
        <authorList>
            <person name="Liu C."/>
            <person name="Sun Q."/>
        </authorList>
    </citation>
    <scope>NUCLEOTIDE SEQUENCE [LARGE SCALE GENOMIC DNA]</scope>
    <source>
        <strain evidence="6 7">NSJ-36</strain>
    </source>
</reference>
<feature type="domain" description="Rhodanese" evidence="5">
    <location>
        <begin position="240"/>
        <end position="359"/>
    </location>
</feature>
<evidence type="ECO:0000313" key="7">
    <source>
        <dbReference type="Proteomes" id="UP000647235"/>
    </source>
</evidence>
<dbReference type="Proteomes" id="UP000647235">
    <property type="component" value="Unassembled WGS sequence"/>
</dbReference>
<organism evidence="6 7">
    <name type="scientific">Dorea hominis</name>
    <dbReference type="NCBI Taxonomy" id="2763040"/>
    <lineage>
        <taxon>Bacteria</taxon>
        <taxon>Bacillati</taxon>
        <taxon>Bacillota</taxon>
        <taxon>Clostridia</taxon>
        <taxon>Lachnospirales</taxon>
        <taxon>Lachnospiraceae</taxon>
        <taxon>Dorea</taxon>
    </lineage>
</organism>
<dbReference type="Pfam" id="PF00581">
    <property type="entry name" value="Rhodanese"/>
    <property type="match status" value="2"/>
</dbReference>
<evidence type="ECO:0000256" key="1">
    <source>
        <dbReference type="ARBA" id="ARBA00022679"/>
    </source>
</evidence>